<gene>
    <name evidence="8" type="ORF">V1633_09300</name>
    <name evidence="9" type="ORF">V1633_33390</name>
</gene>
<keyword evidence="4 7" id="KW-0812">Transmembrane</keyword>
<evidence type="ECO:0000256" key="7">
    <source>
        <dbReference type="SAM" id="Phobius"/>
    </source>
</evidence>
<dbReference type="Gene3D" id="1.20.1250.20">
    <property type="entry name" value="MFS general substrate transporter like domains"/>
    <property type="match status" value="1"/>
</dbReference>
<feature type="transmembrane region" description="Helical" evidence="7">
    <location>
        <begin position="221"/>
        <end position="248"/>
    </location>
</feature>
<dbReference type="EMBL" id="JAZGQK010000006">
    <property type="protein sequence ID" value="MEE6258682.1"/>
    <property type="molecule type" value="Genomic_DNA"/>
</dbReference>
<evidence type="ECO:0000256" key="5">
    <source>
        <dbReference type="ARBA" id="ARBA00022989"/>
    </source>
</evidence>
<dbReference type="PANTHER" id="PTHR23517:SF2">
    <property type="entry name" value="MULTIDRUG RESISTANCE PROTEIN MDTH"/>
    <property type="match status" value="1"/>
</dbReference>
<feature type="transmembrane region" description="Helical" evidence="7">
    <location>
        <begin position="20"/>
        <end position="44"/>
    </location>
</feature>
<dbReference type="InterPro" id="IPR050171">
    <property type="entry name" value="MFS_Transporters"/>
</dbReference>
<feature type="transmembrane region" description="Helical" evidence="7">
    <location>
        <begin position="287"/>
        <end position="305"/>
    </location>
</feature>
<evidence type="ECO:0000313" key="8">
    <source>
        <dbReference type="EMBL" id="MEE6258682.1"/>
    </source>
</evidence>
<feature type="transmembrane region" description="Helical" evidence="7">
    <location>
        <begin position="380"/>
        <end position="399"/>
    </location>
</feature>
<dbReference type="InterPro" id="IPR036259">
    <property type="entry name" value="MFS_trans_sf"/>
</dbReference>
<evidence type="ECO:0000256" key="1">
    <source>
        <dbReference type="ARBA" id="ARBA00004651"/>
    </source>
</evidence>
<keyword evidence="6 7" id="KW-0472">Membrane</keyword>
<name>A0ABU7RQB6_9ACTN</name>
<keyword evidence="10" id="KW-1185">Reference proteome</keyword>
<evidence type="ECO:0000256" key="6">
    <source>
        <dbReference type="ARBA" id="ARBA00023136"/>
    </source>
</evidence>
<keyword evidence="3" id="KW-1003">Cell membrane</keyword>
<comment type="subcellular location">
    <subcellularLocation>
        <location evidence="1">Cell membrane</location>
        <topology evidence="1">Multi-pass membrane protein</topology>
    </subcellularLocation>
</comment>
<evidence type="ECO:0000313" key="10">
    <source>
        <dbReference type="Proteomes" id="UP001332243"/>
    </source>
</evidence>
<feature type="transmembrane region" description="Helical" evidence="7">
    <location>
        <begin position="172"/>
        <end position="190"/>
    </location>
</feature>
<protein>
    <submittedName>
        <fullName evidence="8">MFS transporter</fullName>
    </submittedName>
</protein>
<feature type="transmembrane region" description="Helical" evidence="7">
    <location>
        <begin position="97"/>
        <end position="118"/>
    </location>
</feature>
<dbReference type="Pfam" id="PF07690">
    <property type="entry name" value="MFS_1"/>
    <property type="match status" value="1"/>
</dbReference>
<evidence type="ECO:0000313" key="9">
    <source>
        <dbReference type="EMBL" id="MEE6263383.1"/>
    </source>
</evidence>
<sequence>MNRLRRSGRPAVLARGPGVIRYGAAGLLNALGTGVFYPYALLVFQEVARLPLRTVGIVLTVAAFAALPAMSLVGRAVDRAGPRTVLVVASLSRAAAFVGYVALPGVLPFLLISVLVAIANRAEQVASPALAVALAPDGQAGRWLALSRAVFNAGIGGGALIASAFVGHGRTGFLVLTLANAVSFLATALLHGSLPAGRSSAESGTADGHRKPDPPWRTPRFLRVSLITATLWAVALAVEAALPVVVIVQLGQPAWVAGTLFAVNTALLALCHVPVGAALTRHDPWRVLAVGALLHGTLAVAFLVVERYAVALLLVLLLVGMVGYTLGELVAAQAGLVLLTELPPPARRGRHLAFHQMLVGAAGALVPVVVTALLARWPAVLWWGVLALSALAAGSARTVRGTTRQAPPGRTSAG</sequence>
<organism evidence="8 10">
    <name type="scientific">Plantactinospora sonchi</name>
    <dbReference type="NCBI Taxonomy" id="1544735"/>
    <lineage>
        <taxon>Bacteria</taxon>
        <taxon>Bacillati</taxon>
        <taxon>Actinomycetota</taxon>
        <taxon>Actinomycetes</taxon>
        <taxon>Micromonosporales</taxon>
        <taxon>Micromonosporaceae</taxon>
        <taxon>Plantactinospora</taxon>
    </lineage>
</organism>
<accession>A0ABU7RQB6</accession>
<feature type="transmembrane region" description="Helical" evidence="7">
    <location>
        <begin position="311"/>
        <end position="340"/>
    </location>
</feature>
<keyword evidence="5 7" id="KW-1133">Transmembrane helix</keyword>
<evidence type="ECO:0000256" key="2">
    <source>
        <dbReference type="ARBA" id="ARBA00022448"/>
    </source>
</evidence>
<keyword evidence="2" id="KW-0813">Transport</keyword>
<dbReference type="SUPFAM" id="SSF103473">
    <property type="entry name" value="MFS general substrate transporter"/>
    <property type="match status" value="1"/>
</dbReference>
<feature type="transmembrane region" description="Helical" evidence="7">
    <location>
        <begin position="254"/>
        <end position="275"/>
    </location>
</feature>
<proteinExistence type="predicted"/>
<feature type="transmembrane region" description="Helical" evidence="7">
    <location>
        <begin position="149"/>
        <end position="166"/>
    </location>
</feature>
<feature type="transmembrane region" description="Helical" evidence="7">
    <location>
        <begin position="352"/>
        <end position="374"/>
    </location>
</feature>
<evidence type="ECO:0000256" key="4">
    <source>
        <dbReference type="ARBA" id="ARBA00022692"/>
    </source>
</evidence>
<dbReference type="Proteomes" id="UP001332243">
    <property type="component" value="Unassembled WGS sequence"/>
</dbReference>
<comment type="caution">
    <text evidence="8">The sequence shown here is derived from an EMBL/GenBank/DDBJ whole genome shotgun (WGS) entry which is preliminary data.</text>
</comment>
<dbReference type="RefSeq" id="WP_331213773.1">
    <property type="nucleotide sequence ID" value="NZ_JAZGQK010000006.1"/>
</dbReference>
<feature type="transmembrane region" description="Helical" evidence="7">
    <location>
        <begin position="56"/>
        <end position="77"/>
    </location>
</feature>
<dbReference type="EMBL" id="JAZGQK010000037">
    <property type="protein sequence ID" value="MEE6263383.1"/>
    <property type="molecule type" value="Genomic_DNA"/>
</dbReference>
<dbReference type="InterPro" id="IPR011701">
    <property type="entry name" value="MFS"/>
</dbReference>
<dbReference type="PANTHER" id="PTHR23517">
    <property type="entry name" value="RESISTANCE PROTEIN MDTM, PUTATIVE-RELATED-RELATED"/>
    <property type="match status" value="1"/>
</dbReference>
<reference evidence="8 10" key="1">
    <citation type="submission" date="2024-01" db="EMBL/GenBank/DDBJ databases">
        <title>Genome insights into Plantactinospora sonchi sp. nov.</title>
        <authorList>
            <person name="Wang L."/>
        </authorList>
    </citation>
    <scope>NUCLEOTIDE SEQUENCE [LARGE SCALE GENOMIC DNA]</scope>
    <source>
        <strain evidence="8 10">NEAU-QY2</strain>
    </source>
</reference>
<evidence type="ECO:0000256" key="3">
    <source>
        <dbReference type="ARBA" id="ARBA00022475"/>
    </source>
</evidence>